<keyword evidence="1" id="KW-0805">Transcription regulation</keyword>
<dbReference type="EMBL" id="JACTVJ010000004">
    <property type="protein sequence ID" value="MBC9711878.1"/>
    <property type="molecule type" value="Genomic_DNA"/>
</dbReference>
<dbReference type="Proteomes" id="UP000642284">
    <property type="component" value="Unassembled WGS sequence"/>
</dbReference>
<dbReference type="Pfam" id="PF11716">
    <property type="entry name" value="MDMPI_N"/>
    <property type="match status" value="1"/>
</dbReference>
<reference evidence="5 6" key="1">
    <citation type="submission" date="2020-08" db="EMBL/GenBank/DDBJ databases">
        <title>Genemic of Streptomyces polyaspartic.</title>
        <authorList>
            <person name="Liu W."/>
        </authorList>
    </citation>
    <scope>NUCLEOTIDE SEQUENCE [LARGE SCALE GENOMIC DNA]</scope>
    <source>
        <strain evidence="5 6">TRM66268-LWL</strain>
    </source>
</reference>
<keyword evidence="6" id="KW-1185">Reference proteome</keyword>
<feature type="domain" description="Putative zinc-finger" evidence="4">
    <location>
        <begin position="8"/>
        <end position="39"/>
    </location>
</feature>
<dbReference type="Gene3D" id="1.10.10.1320">
    <property type="entry name" value="Anti-sigma factor, zinc-finger domain"/>
    <property type="match status" value="1"/>
</dbReference>
<keyword evidence="2" id="KW-0804">Transcription</keyword>
<dbReference type="GO" id="GO:0016853">
    <property type="term" value="F:isomerase activity"/>
    <property type="evidence" value="ECO:0007669"/>
    <property type="project" value="UniProtKB-KW"/>
</dbReference>
<accession>A0ABR7SC17</accession>
<dbReference type="SUPFAM" id="SSF109854">
    <property type="entry name" value="DinB/YfiT-like putative metalloenzymes"/>
    <property type="match status" value="1"/>
</dbReference>
<comment type="caution">
    <text evidence="5">The sequence shown here is derived from an EMBL/GenBank/DDBJ whole genome shotgun (WGS) entry which is preliminary data.</text>
</comment>
<dbReference type="InterPro" id="IPR034660">
    <property type="entry name" value="DinB/YfiT-like"/>
</dbReference>
<proteinExistence type="predicted"/>
<protein>
    <submittedName>
        <fullName evidence="5">Maleylpyruvate isomerase family mycothiol-dependent enzyme</fullName>
    </submittedName>
</protein>
<dbReference type="InterPro" id="IPR027383">
    <property type="entry name" value="Znf_put"/>
</dbReference>
<evidence type="ECO:0000256" key="2">
    <source>
        <dbReference type="ARBA" id="ARBA00023163"/>
    </source>
</evidence>
<dbReference type="Gene3D" id="1.20.120.450">
    <property type="entry name" value="dinb family like domain"/>
    <property type="match status" value="1"/>
</dbReference>
<dbReference type="Pfam" id="PF13490">
    <property type="entry name" value="zf-HC2"/>
    <property type="match status" value="1"/>
</dbReference>
<evidence type="ECO:0000256" key="1">
    <source>
        <dbReference type="ARBA" id="ARBA00023015"/>
    </source>
</evidence>
<sequence>MGSDHEGVRDLLGAWALGAVPPADEPRLLGHLAECEWCADEAERLRDTVRLLDGGDAALAYERIDRAATGETAVHEDGGQEVRGRLLASVLARRPAAPSVAGHAAPYAAAVAGLQALLRELGDRGPWSTPVVHDWDVHATVAHLLAADESLALRLGHRARTPLGEQPQDVSWRTIWANRTDEVIAYERAHSPAQTVASWREQSAALLADPHATDTELAAQATTLLGVRLPIADHYVVRGFETWIHTDDIGRALGRPVPVPPDPLLWRMVRLGVRILDLALAEDSVPVLLTVAGHGSEGEWVLGGEHDPVAAELVLDPVGFCLLLAGRYDPAEVPRGLAGDGRAARSVLERAARIAWL</sequence>
<evidence type="ECO:0000313" key="6">
    <source>
        <dbReference type="Proteomes" id="UP000642284"/>
    </source>
</evidence>
<feature type="domain" description="Mycothiol-dependent maleylpyruvate isomerase metal-binding" evidence="3">
    <location>
        <begin position="108"/>
        <end position="249"/>
    </location>
</feature>
<evidence type="ECO:0000259" key="4">
    <source>
        <dbReference type="Pfam" id="PF13490"/>
    </source>
</evidence>
<evidence type="ECO:0000259" key="3">
    <source>
        <dbReference type="Pfam" id="PF11716"/>
    </source>
</evidence>
<organism evidence="5 6">
    <name type="scientific">Streptomyces polyasparticus</name>
    <dbReference type="NCBI Taxonomy" id="2767826"/>
    <lineage>
        <taxon>Bacteria</taxon>
        <taxon>Bacillati</taxon>
        <taxon>Actinomycetota</taxon>
        <taxon>Actinomycetes</taxon>
        <taxon>Kitasatosporales</taxon>
        <taxon>Streptomycetaceae</taxon>
        <taxon>Streptomyces</taxon>
    </lineage>
</organism>
<dbReference type="NCBIfam" id="TIGR03083">
    <property type="entry name" value="maleylpyruvate isomerase family mycothiol-dependent enzyme"/>
    <property type="match status" value="1"/>
</dbReference>
<dbReference type="InterPro" id="IPR024344">
    <property type="entry name" value="MDMPI_metal-binding"/>
</dbReference>
<evidence type="ECO:0000313" key="5">
    <source>
        <dbReference type="EMBL" id="MBC9711878.1"/>
    </source>
</evidence>
<keyword evidence="5" id="KW-0413">Isomerase</keyword>
<dbReference type="InterPro" id="IPR017517">
    <property type="entry name" value="Maleyloyr_isom"/>
</dbReference>
<name>A0ABR7SC17_9ACTN</name>
<gene>
    <name evidence="5" type="ORF">H9Y04_04750</name>
</gene>
<dbReference type="InterPro" id="IPR041916">
    <property type="entry name" value="Anti_sigma_zinc_sf"/>
</dbReference>